<dbReference type="EMBL" id="LR797436">
    <property type="protein sequence ID" value="CAB4216034.1"/>
    <property type="molecule type" value="Genomic_DNA"/>
</dbReference>
<sequence length="88" mass="9260">MSKLPDPIFATQLGETLAFFRGQMGVSQAAIAARSGITQPALCNYEKGRRVPSVDRFGALAVALEVDAADLLALVTQRVSAARLEAVA</sequence>
<evidence type="ECO:0000313" key="4">
    <source>
        <dbReference type="EMBL" id="CAB4173215.1"/>
    </source>
</evidence>
<dbReference type="InterPro" id="IPR050807">
    <property type="entry name" value="TransReg_Diox_bact_type"/>
</dbReference>
<keyword evidence="1" id="KW-0238">DNA-binding</keyword>
<dbReference type="SMART" id="SM00530">
    <property type="entry name" value="HTH_XRE"/>
    <property type="match status" value="1"/>
</dbReference>
<dbReference type="SUPFAM" id="SSF47413">
    <property type="entry name" value="lambda repressor-like DNA-binding domains"/>
    <property type="match status" value="1"/>
</dbReference>
<dbReference type="Gene3D" id="1.10.260.40">
    <property type="entry name" value="lambda repressor-like DNA-binding domains"/>
    <property type="match status" value="1"/>
</dbReference>
<protein>
    <submittedName>
        <fullName evidence="5">HTH_XRE domain containing protein</fullName>
    </submittedName>
</protein>
<dbReference type="CDD" id="cd00093">
    <property type="entry name" value="HTH_XRE"/>
    <property type="match status" value="1"/>
</dbReference>
<dbReference type="PANTHER" id="PTHR46797">
    <property type="entry name" value="HTH-TYPE TRANSCRIPTIONAL REGULATOR"/>
    <property type="match status" value="1"/>
</dbReference>
<dbReference type="GO" id="GO:0003677">
    <property type="term" value="F:DNA binding"/>
    <property type="evidence" value="ECO:0007669"/>
    <property type="project" value="UniProtKB-KW"/>
</dbReference>
<evidence type="ECO:0000256" key="1">
    <source>
        <dbReference type="ARBA" id="ARBA00023125"/>
    </source>
</evidence>
<dbReference type="InterPro" id="IPR010982">
    <property type="entry name" value="Lambda_DNA-bd_dom_sf"/>
</dbReference>
<evidence type="ECO:0000313" key="5">
    <source>
        <dbReference type="EMBL" id="CAB4179615.1"/>
    </source>
</evidence>
<evidence type="ECO:0000259" key="2">
    <source>
        <dbReference type="PROSITE" id="PS50943"/>
    </source>
</evidence>
<dbReference type="PANTHER" id="PTHR46797:SF1">
    <property type="entry name" value="METHYLPHOSPHONATE SYNTHASE"/>
    <property type="match status" value="1"/>
</dbReference>
<accession>A0A6J5QES0</accession>
<evidence type="ECO:0000313" key="3">
    <source>
        <dbReference type="EMBL" id="CAB4166881.1"/>
    </source>
</evidence>
<organism evidence="5">
    <name type="scientific">uncultured Caudovirales phage</name>
    <dbReference type="NCBI Taxonomy" id="2100421"/>
    <lineage>
        <taxon>Viruses</taxon>
        <taxon>Duplodnaviria</taxon>
        <taxon>Heunggongvirae</taxon>
        <taxon>Uroviricota</taxon>
        <taxon>Caudoviricetes</taxon>
        <taxon>Peduoviridae</taxon>
        <taxon>Maltschvirus</taxon>
        <taxon>Maltschvirus maltsch</taxon>
    </lineage>
</organism>
<dbReference type="EMBL" id="LR796982">
    <property type="protein sequence ID" value="CAB4179615.1"/>
    <property type="molecule type" value="Genomic_DNA"/>
</dbReference>
<dbReference type="EMBL" id="LR796892">
    <property type="protein sequence ID" value="CAB4173215.1"/>
    <property type="molecule type" value="Genomic_DNA"/>
</dbReference>
<dbReference type="PROSITE" id="PS50943">
    <property type="entry name" value="HTH_CROC1"/>
    <property type="match status" value="1"/>
</dbReference>
<proteinExistence type="predicted"/>
<name>A0A6J5QES0_9CAUD</name>
<dbReference type="GO" id="GO:0003700">
    <property type="term" value="F:DNA-binding transcription factor activity"/>
    <property type="evidence" value="ECO:0007669"/>
    <property type="project" value="TreeGrafter"/>
</dbReference>
<reference evidence="5" key="1">
    <citation type="submission" date="2020-05" db="EMBL/GenBank/DDBJ databases">
        <authorList>
            <person name="Chiriac C."/>
            <person name="Salcher M."/>
            <person name="Ghai R."/>
            <person name="Kavagutti S V."/>
        </authorList>
    </citation>
    <scope>NUCLEOTIDE SEQUENCE</scope>
</reference>
<dbReference type="InterPro" id="IPR001387">
    <property type="entry name" value="Cro/C1-type_HTH"/>
</dbReference>
<gene>
    <name evidence="5" type="ORF">UFOVP1023_16</name>
    <name evidence="6" type="ORF">UFOVP1383_2</name>
    <name evidence="7" type="ORF">UFOVP1477_46</name>
    <name evidence="3" type="ORF">UFOVP848_39</name>
    <name evidence="4" type="ORF">UFOVP945_26</name>
</gene>
<dbReference type="Pfam" id="PF13560">
    <property type="entry name" value="HTH_31"/>
    <property type="match status" value="1"/>
</dbReference>
<dbReference type="EMBL" id="LR797339">
    <property type="protein sequence ID" value="CAB4203776.1"/>
    <property type="molecule type" value="Genomic_DNA"/>
</dbReference>
<evidence type="ECO:0000313" key="7">
    <source>
        <dbReference type="EMBL" id="CAB4216034.1"/>
    </source>
</evidence>
<dbReference type="EMBL" id="LR796797">
    <property type="protein sequence ID" value="CAB4166881.1"/>
    <property type="molecule type" value="Genomic_DNA"/>
</dbReference>
<feature type="domain" description="HTH cro/C1-type" evidence="2">
    <location>
        <begin position="17"/>
        <end position="71"/>
    </location>
</feature>
<evidence type="ECO:0000313" key="6">
    <source>
        <dbReference type="EMBL" id="CAB4203776.1"/>
    </source>
</evidence>